<proteinExistence type="predicted"/>
<dbReference type="SUPFAM" id="SSF51735">
    <property type="entry name" value="NAD(P)-binding Rossmann-fold domains"/>
    <property type="match status" value="1"/>
</dbReference>
<reference evidence="3" key="1">
    <citation type="journal article" date="2014" name="Front. Microbiol.">
        <title>High frequency of phylogenetically diverse reductive dehalogenase-homologous genes in deep subseafloor sedimentary metagenomes.</title>
        <authorList>
            <person name="Kawai M."/>
            <person name="Futagami T."/>
            <person name="Toyoda A."/>
            <person name="Takaki Y."/>
            <person name="Nishi S."/>
            <person name="Hori S."/>
            <person name="Arai W."/>
            <person name="Tsubouchi T."/>
            <person name="Morono Y."/>
            <person name="Uchiyama I."/>
            <person name="Ito T."/>
            <person name="Fujiyama A."/>
            <person name="Inagaki F."/>
            <person name="Takami H."/>
        </authorList>
    </citation>
    <scope>NUCLEOTIDE SEQUENCE</scope>
    <source>
        <strain evidence="3">Expedition CK06-06</strain>
    </source>
</reference>
<dbReference type="PANTHER" id="PTHR43401">
    <property type="entry name" value="L-THREONINE 3-DEHYDROGENASE"/>
    <property type="match status" value="1"/>
</dbReference>
<feature type="domain" description="Alcohol dehydrogenase-like C-terminal" evidence="2">
    <location>
        <begin position="3"/>
        <end position="94"/>
    </location>
</feature>
<protein>
    <recommendedName>
        <fullName evidence="2">Alcohol dehydrogenase-like C-terminal domain-containing protein</fullName>
    </recommendedName>
</protein>
<dbReference type="GO" id="GO:0016491">
    <property type="term" value="F:oxidoreductase activity"/>
    <property type="evidence" value="ECO:0007669"/>
    <property type="project" value="UniProtKB-KW"/>
</dbReference>
<name>X0YAH5_9ZZZZ</name>
<keyword evidence="1" id="KW-0560">Oxidoreductase</keyword>
<dbReference type="InterPro" id="IPR013149">
    <property type="entry name" value="ADH-like_C"/>
</dbReference>
<dbReference type="Pfam" id="PF00107">
    <property type="entry name" value="ADH_zinc_N"/>
    <property type="match status" value="1"/>
</dbReference>
<gene>
    <name evidence="3" type="ORF">S01H1_76045</name>
</gene>
<dbReference type="Gene3D" id="3.40.50.720">
    <property type="entry name" value="NAD(P)-binding Rossmann-like Domain"/>
    <property type="match status" value="1"/>
</dbReference>
<dbReference type="PANTHER" id="PTHR43401:SF2">
    <property type="entry name" value="L-THREONINE 3-DEHYDROGENASE"/>
    <property type="match status" value="1"/>
</dbReference>
<comment type="caution">
    <text evidence="3">The sequence shown here is derived from an EMBL/GenBank/DDBJ whole genome shotgun (WGS) entry which is preliminary data.</text>
</comment>
<feature type="non-terminal residue" evidence="3">
    <location>
        <position position="1"/>
    </location>
</feature>
<dbReference type="Gene3D" id="3.90.180.10">
    <property type="entry name" value="Medium-chain alcohol dehydrogenases, catalytic domain"/>
    <property type="match status" value="1"/>
</dbReference>
<evidence type="ECO:0000256" key="1">
    <source>
        <dbReference type="ARBA" id="ARBA00023002"/>
    </source>
</evidence>
<dbReference type="InterPro" id="IPR036291">
    <property type="entry name" value="NAD(P)-bd_dom_sf"/>
</dbReference>
<evidence type="ECO:0000313" key="3">
    <source>
        <dbReference type="EMBL" id="GAG52835.1"/>
    </source>
</evidence>
<organism evidence="3">
    <name type="scientific">marine sediment metagenome</name>
    <dbReference type="NCBI Taxonomy" id="412755"/>
    <lineage>
        <taxon>unclassified sequences</taxon>
        <taxon>metagenomes</taxon>
        <taxon>ecological metagenomes</taxon>
    </lineage>
</organism>
<sequence>DLVQSRLDKALEVGVDAALNVNEVDVVSEVVKLTGEGADAILICVRDGMVLNQAAEMAKRGGTIVLAGFVSPMEVNPMLWTVKKLSIIGILGGSMVDSLYMIARKQIDPKPLISEIIPFDECQRAIDSVYSGENIAVLLRP</sequence>
<dbReference type="InterPro" id="IPR050129">
    <property type="entry name" value="Zn_alcohol_dh"/>
</dbReference>
<dbReference type="EMBL" id="BARS01051007">
    <property type="protein sequence ID" value="GAG52835.1"/>
    <property type="molecule type" value="Genomic_DNA"/>
</dbReference>
<evidence type="ECO:0000259" key="2">
    <source>
        <dbReference type="Pfam" id="PF00107"/>
    </source>
</evidence>
<accession>X0YAH5</accession>
<dbReference type="AlphaFoldDB" id="X0YAH5"/>